<comment type="caution">
    <text evidence="2">The sequence shown here is derived from an EMBL/GenBank/DDBJ whole genome shotgun (WGS) entry which is preliminary data.</text>
</comment>
<accession>A0ABS9KBP3</accession>
<dbReference type="SUPFAM" id="SSF101898">
    <property type="entry name" value="NHL repeat"/>
    <property type="match status" value="1"/>
</dbReference>
<gene>
    <name evidence="2" type="ORF">L6773_06620</name>
</gene>
<reference evidence="2" key="2">
    <citation type="submission" date="2024-05" db="EMBL/GenBank/DDBJ databases">
        <title>Rhodohalobacter halophilus gen. nov., sp. nov., a moderately halophilic member of the family Balneolaceae.</title>
        <authorList>
            <person name="Xia J."/>
        </authorList>
    </citation>
    <scope>NUCLEOTIDE SEQUENCE</scope>
    <source>
        <strain evidence="2">WB101</strain>
    </source>
</reference>
<reference evidence="2" key="1">
    <citation type="submission" date="2022-01" db="EMBL/GenBank/DDBJ databases">
        <authorList>
            <person name="Wang Y."/>
        </authorList>
    </citation>
    <scope>NUCLEOTIDE SEQUENCE</scope>
    <source>
        <strain evidence="2">WB101</strain>
    </source>
</reference>
<proteinExistence type="predicted"/>
<evidence type="ECO:0000313" key="3">
    <source>
        <dbReference type="Proteomes" id="UP001165366"/>
    </source>
</evidence>
<name>A0ABS9KBP3_9BACT</name>
<dbReference type="Gene3D" id="2.120.10.30">
    <property type="entry name" value="TolB, C-terminal domain"/>
    <property type="match status" value="1"/>
</dbReference>
<dbReference type="RefSeq" id="WP_237853076.1">
    <property type="nucleotide sequence ID" value="NZ_JAKLWS010000006.1"/>
</dbReference>
<feature type="chain" id="PRO_5047489206" evidence="1">
    <location>
        <begin position="31"/>
        <end position="423"/>
    </location>
</feature>
<protein>
    <submittedName>
        <fullName evidence="2">6-bladed beta-propeller</fullName>
    </submittedName>
</protein>
<keyword evidence="1" id="KW-0732">Signal</keyword>
<organism evidence="2 3">
    <name type="scientific">Rhodohalobacter sulfatireducens</name>
    <dbReference type="NCBI Taxonomy" id="2911366"/>
    <lineage>
        <taxon>Bacteria</taxon>
        <taxon>Pseudomonadati</taxon>
        <taxon>Balneolota</taxon>
        <taxon>Balneolia</taxon>
        <taxon>Balneolales</taxon>
        <taxon>Balneolaceae</taxon>
        <taxon>Rhodohalobacter</taxon>
    </lineage>
</organism>
<dbReference type="InterPro" id="IPR011042">
    <property type="entry name" value="6-blade_b-propeller_TolB-like"/>
</dbReference>
<dbReference type="Pfam" id="PF17170">
    <property type="entry name" value="DUF5128"/>
    <property type="match status" value="1"/>
</dbReference>
<feature type="signal peptide" evidence="1">
    <location>
        <begin position="1"/>
        <end position="30"/>
    </location>
</feature>
<dbReference type="EMBL" id="JAKLWS010000006">
    <property type="protein sequence ID" value="MCG2588233.1"/>
    <property type="molecule type" value="Genomic_DNA"/>
</dbReference>
<evidence type="ECO:0000256" key="1">
    <source>
        <dbReference type="SAM" id="SignalP"/>
    </source>
</evidence>
<sequence length="423" mass="48017">MKSSSNHLHQVISVCLLILLSLTNCSPPEAEIPEHLNELENLVVIQPNSEPASSIEFIRDAVIDDRNATKTWFKDITSGGFPFGGAGWIAGVEVDDSGRIYVGNRPEKTIQVFDSTGSYLTNIGGEGNGPGEFKGITEIRIQSNQLYAFDFLQFRTTFFSLDSLKVDDVKNAYLSRSPDVEELTGWLYNGNKLIDDERFLVRYMDEYANANVGTPRYNLDKSRPGRYYIVDREGKVVSDMLFELKSQKIITADVGGRHLWNMAPVTFLNQPLVSISDDGHIVSANSEESLVKMYAPNGDSLRAFYIPIEKKRIIREELIKLYGEGDEENENLLIHAELPEKWPALGDIILDDENRLWVSTIPDSEDLSYDWWVLQDTGEFLATFRWPGNRSIEKIKDSYLYARETEETTGLQTIVKYRVEITQ</sequence>
<evidence type="ECO:0000313" key="2">
    <source>
        <dbReference type="EMBL" id="MCG2588233.1"/>
    </source>
</evidence>
<keyword evidence="3" id="KW-1185">Reference proteome</keyword>
<dbReference type="Proteomes" id="UP001165366">
    <property type="component" value="Unassembled WGS sequence"/>
</dbReference>